<name>A0ABP4BJ83_9ACTN</name>
<dbReference type="EMBL" id="BAAAHQ010000043">
    <property type="protein sequence ID" value="GAA0949099.1"/>
    <property type="molecule type" value="Genomic_DNA"/>
</dbReference>
<organism evidence="3 4">
    <name type="scientific">Nonomuraea longicatena</name>
    <dbReference type="NCBI Taxonomy" id="83682"/>
    <lineage>
        <taxon>Bacteria</taxon>
        <taxon>Bacillati</taxon>
        <taxon>Actinomycetota</taxon>
        <taxon>Actinomycetes</taxon>
        <taxon>Streptosporangiales</taxon>
        <taxon>Streptosporangiaceae</taxon>
        <taxon>Nonomuraea</taxon>
    </lineage>
</organism>
<accession>A0ABP4BJ83</accession>
<evidence type="ECO:0000259" key="2">
    <source>
        <dbReference type="Pfam" id="PF12728"/>
    </source>
</evidence>
<evidence type="ECO:0000313" key="4">
    <source>
        <dbReference type="Proteomes" id="UP001501578"/>
    </source>
</evidence>
<comment type="caution">
    <text evidence="3">The sequence shown here is derived from an EMBL/GenBank/DDBJ whole genome shotgun (WGS) entry which is preliminary data.</text>
</comment>
<proteinExistence type="predicted"/>
<evidence type="ECO:0000256" key="1">
    <source>
        <dbReference type="SAM" id="MobiDB-lite"/>
    </source>
</evidence>
<feature type="domain" description="Helix-turn-helix" evidence="2">
    <location>
        <begin position="28"/>
        <end position="78"/>
    </location>
</feature>
<dbReference type="Pfam" id="PF12728">
    <property type="entry name" value="HTH_17"/>
    <property type="match status" value="1"/>
</dbReference>
<gene>
    <name evidence="3" type="ORF">GCM10009560_67030</name>
</gene>
<dbReference type="InterPro" id="IPR041657">
    <property type="entry name" value="HTH_17"/>
</dbReference>
<feature type="region of interest" description="Disordered" evidence="1">
    <location>
        <begin position="1"/>
        <end position="24"/>
    </location>
</feature>
<keyword evidence="4" id="KW-1185">Reference proteome</keyword>
<dbReference type="RefSeq" id="WP_343954239.1">
    <property type="nucleotide sequence ID" value="NZ_BAAAHQ010000043.1"/>
</dbReference>
<protein>
    <recommendedName>
        <fullName evidence="2">Helix-turn-helix domain-containing protein</fullName>
    </recommendedName>
</protein>
<evidence type="ECO:0000313" key="3">
    <source>
        <dbReference type="EMBL" id="GAA0949099.1"/>
    </source>
</evidence>
<dbReference type="Proteomes" id="UP001501578">
    <property type="component" value="Unassembled WGS sequence"/>
</dbReference>
<sequence length="85" mass="10260">MRQTENSRSRVQKSKDTKTTSAERRTTWMSVRDVLTELDIKRRTWQRWRALGRTPECSRLPNGELRIKRCDFDTWMESLNTRRAS</sequence>
<reference evidence="4" key="1">
    <citation type="journal article" date="2019" name="Int. J. Syst. Evol. Microbiol.">
        <title>The Global Catalogue of Microorganisms (GCM) 10K type strain sequencing project: providing services to taxonomists for standard genome sequencing and annotation.</title>
        <authorList>
            <consortium name="The Broad Institute Genomics Platform"/>
            <consortium name="The Broad Institute Genome Sequencing Center for Infectious Disease"/>
            <person name="Wu L."/>
            <person name="Ma J."/>
        </authorList>
    </citation>
    <scope>NUCLEOTIDE SEQUENCE [LARGE SCALE GENOMIC DNA]</scope>
    <source>
        <strain evidence="4">JCM 11136</strain>
    </source>
</reference>